<evidence type="ECO:0000256" key="1">
    <source>
        <dbReference type="SAM" id="Phobius"/>
    </source>
</evidence>
<protein>
    <submittedName>
        <fullName evidence="2">Uncharacterized protein</fullName>
    </submittedName>
</protein>
<organism evidence="2 3">
    <name type="scientific">Halorientalis regularis</name>
    <dbReference type="NCBI Taxonomy" id="660518"/>
    <lineage>
        <taxon>Archaea</taxon>
        <taxon>Methanobacteriati</taxon>
        <taxon>Methanobacteriota</taxon>
        <taxon>Stenosarchaea group</taxon>
        <taxon>Halobacteria</taxon>
        <taxon>Halobacteriales</taxon>
        <taxon>Haloarculaceae</taxon>
        <taxon>Halorientalis</taxon>
    </lineage>
</organism>
<proteinExistence type="predicted"/>
<dbReference type="Proteomes" id="UP000199076">
    <property type="component" value="Unassembled WGS sequence"/>
</dbReference>
<dbReference type="RefSeq" id="WP_092687361.1">
    <property type="nucleotide sequence ID" value="NZ_FNBK01000001.1"/>
</dbReference>
<keyword evidence="3" id="KW-1185">Reference proteome</keyword>
<dbReference type="AlphaFoldDB" id="A0A1G7G0V9"/>
<keyword evidence="1" id="KW-1133">Transmembrane helix</keyword>
<keyword evidence="1" id="KW-0812">Transmembrane</keyword>
<gene>
    <name evidence="2" type="ORF">SAMN05216218_101439</name>
</gene>
<sequence length="81" mass="7963">MSRLACCLLVILAIVPTAGVVTAGAPDGASTAATTTVNATATETATPDRTVMASDGTFGGFTLGAAILAVLVAGSYRYLRG</sequence>
<evidence type="ECO:0000313" key="3">
    <source>
        <dbReference type="Proteomes" id="UP000199076"/>
    </source>
</evidence>
<accession>A0A1G7G0V9</accession>
<evidence type="ECO:0000313" key="2">
    <source>
        <dbReference type="EMBL" id="SDE81665.1"/>
    </source>
</evidence>
<keyword evidence="1" id="KW-0472">Membrane</keyword>
<name>A0A1G7G0V9_9EURY</name>
<dbReference type="EMBL" id="FNBK01000001">
    <property type="protein sequence ID" value="SDE81665.1"/>
    <property type="molecule type" value="Genomic_DNA"/>
</dbReference>
<feature type="transmembrane region" description="Helical" evidence="1">
    <location>
        <begin position="58"/>
        <end position="79"/>
    </location>
</feature>
<reference evidence="3" key="1">
    <citation type="submission" date="2016-10" db="EMBL/GenBank/DDBJ databases">
        <authorList>
            <person name="Varghese N."/>
            <person name="Submissions S."/>
        </authorList>
    </citation>
    <scope>NUCLEOTIDE SEQUENCE [LARGE SCALE GENOMIC DNA]</scope>
    <source>
        <strain evidence="3">IBRC-M 10760</strain>
    </source>
</reference>
<dbReference type="STRING" id="660518.SAMN05216218_101439"/>